<dbReference type="PANTHER" id="PTHR42194:SF1">
    <property type="entry name" value="UPF0276 PROTEIN HI_1600"/>
    <property type="match status" value="1"/>
</dbReference>
<comment type="caution">
    <text evidence="1">The sequence shown here is derived from an EMBL/GenBank/DDBJ whole genome shotgun (WGS) entry which is preliminary data.</text>
</comment>
<gene>
    <name evidence="1" type="ORF">LQ327_04540</name>
</gene>
<dbReference type="InterPro" id="IPR007801">
    <property type="entry name" value="MbnB/TglH/ChrH"/>
</dbReference>
<proteinExistence type="predicted"/>
<dbReference type="EMBL" id="JAJNDB010000001">
    <property type="protein sequence ID" value="MCD2192657.1"/>
    <property type="molecule type" value="Genomic_DNA"/>
</dbReference>
<sequence>MTAGPDGVGIGWRPGIDRTVERLVASEAASFVEVVAEDVHPASPPASLGRLRAAGVTVVPHAVSLSLGGAEPLRTDRVDHLAAVATALDAPLVSDHVCFVRAGGLESGHLLPVPRTRDALDVLVANVTEAATRLPVPLALENIAALLDWPDAEMGEGAFLAELCERTGVRLVLDVANLHACAVNLGRDPARVLDDLPLERVAYVHAAGGITSPDGLYHDTHAHPLTEPVLELLADLVGRAASCGTRPAVMLERDDRFPSDADLAAELGLLRRAHGRVGAVG</sequence>
<evidence type="ECO:0000313" key="2">
    <source>
        <dbReference type="Proteomes" id="UP001199469"/>
    </source>
</evidence>
<reference evidence="1 2" key="1">
    <citation type="submission" date="2021-11" db="EMBL/GenBank/DDBJ databases">
        <title>Draft genome sequence of Actinomycetospora sp. SF1 isolated from the rhizosphere soil.</title>
        <authorList>
            <person name="Duangmal K."/>
            <person name="Chantavorakit T."/>
        </authorList>
    </citation>
    <scope>NUCLEOTIDE SEQUENCE [LARGE SCALE GENOMIC DNA]</scope>
    <source>
        <strain evidence="1 2">TBRC 5722</strain>
    </source>
</reference>
<dbReference type="RefSeq" id="WP_230730340.1">
    <property type="nucleotide sequence ID" value="NZ_JAJNDB010000001.1"/>
</dbReference>
<protein>
    <submittedName>
        <fullName evidence="1">DUF692 domain-containing protein</fullName>
    </submittedName>
</protein>
<dbReference type="PANTHER" id="PTHR42194">
    <property type="entry name" value="UPF0276 PROTEIN HI_1600"/>
    <property type="match status" value="1"/>
</dbReference>
<name>A0ABS8P332_9PSEU</name>
<dbReference type="Gene3D" id="3.20.20.150">
    <property type="entry name" value="Divalent-metal-dependent TIM barrel enzymes"/>
    <property type="match status" value="1"/>
</dbReference>
<keyword evidence="2" id="KW-1185">Reference proteome</keyword>
<dbReference type="InterPro" id="IPR036237">
    <property type="entry name" value="Xyl_isomerase-like_sf"/>
</dbReference>
<dbReference type="Pfam" id="PF05114">
    <property type="entry name" value="MbnB_TglH_ChrH"/>
    <property type="match status" value="1"/>
</dbReference>
<dbReference type="Proteomes" id="UP001199469">
    <property type="component" value="Unassembled WGS sequence"/>
</dbReference>
<dbReference type="SUPFAM" id="SSF51658">
    <property type="entry name" value="Xylose isomerase-like"/>
    <property type="match status" value="1"/>
</dbReference>
<organism evidence="1 2">
    <name type="scientific">Actinomycetospora endophytica</name>
    <dbReference type="NCBI Taxonomy" id="2291215"/>
    <lineage>
        <taxon>Bacteria</taxon>
        <taxon>Bacillati</taxon>
        <taxon>Actinomycetota</taxon>
        <taxon>Actinomycetes</taxon>
        <taxon>Pseudonocardiales</taxon>
        <taxon>Pseudonocardiaceae</taxon>
        <taxon>Actinomycetospora</taxon>
    </lineage>
</organism>
<accession>A0ABS8P332</accession>
<evidence type="ECO:0000313" key="1">
    <source>
        <dbReference type="EMBL" id="MCD2192657.1"/>
    </source>
</evidence>
<dbReference type="NCBIfam" id="NF003818">
    <property type="entry name" value="PRK05409.1"/>
    <property type="match status" value="1"/>
</dbReference>